<evidence type="ECO:0000313" key="3">
    <source>
        <dbReference type="Proteomes" id="UP001151752"/>
    </source>
</evidence>
<dbReference type="AlphaFoldDB" id="A0A9Q0W845"/>
<comment type="caution">
    <text evidence="2">The sequence shown here is derived from an EMBL/GenBank/DDBJ whole genome shotgun (WGS) entry which is preliminary data.</text>
</comment>
<feature type="compositionally biased region" description="Polar residues" evidence="1">
    <location>
        <begin position="114"/>
        <end position="132"/>
    </location>
</feature>
<keyword evidence="3" id="KW-1185">Reference proteome</keyword>
<feature type="region of interest" description="Disordered" evidence="1">
    <location>
        <begin position="105"/>
        <end position="139"/>
    </location>
</feature>
<evidence type="ECO:0000256" key="1">
    <source>
        <dbReference type="SAM" id="MobiDB-lite"/>
    </source>
</evidence>
<gene>
    <name evidence="2" type="ORF">OIU74_024762</name>
</gene>
<protein>
    <submittedName>
        <fullName evidence="2">Uncharacterized protein</fullName>
    </submittedName>
</protein>
<accession>A0A9Q0W845</accession>
<dbReference type="EMBL" id="JAPFFM010000005">
    <property type="protein sequence ID" value="KAJ6762142.1"/>
    <property type="molecule type" value="Genomic_DNA"/>
</dbReference>
<dbReference type="Proteomes" id="UP001151752">
    <property type="component" value="Chromosome 19"/>
</dbReference>
<organism evidence="2 3">
    <name type="scientific">Salix koriyanagi</name>
    <dbReference type="NCBI Taxonomy" id="2511006"/>
    <lineage>
        <taxon>Eukaryota</taxon>
        <taxon>Viridiplantae</taxon>
        <taxon>Streptophyta</taxon>
        <taxon>Embryophyta</taxon>
        <taxon>Tracheophyta</taxon>
        <taxon>Spermatophyta</taxon>
        <taxon>Magnoliopsida</taxon>
        <taxon>eudicotyledons</taxon>
        <taxon>Gunneridae</taxon>
        <taxon>Pentapetalae</taxon>
        <taxon>rosids</taxon>
        <taxon>fabids</taxon>
        <taxon>Malpighiales</taxon>
        <taxon>Salicaceae</taxon>
        <taxon>Saliceae</taxon>
        <taxon>Salix</taxon>
    </lineage>
</organism>
<reference evidence="2" key="1">
    <citation type="submission" date="2022-11" db="EMBL/GenBank/DDBJ databases">
        <authorList>
            <person name="Hyden B.L."/>
            <person name="Feng K."/>
            <person name="Yates T."/>
            <person name="Jawdy S."/>
            <person name="Smart L.B."/>
            <person name="Muchero W."/>
        </authorList>
    </citation>
    <scope>NUCLEOTIDE SEQUENCE</scope>
    <source>
        <tissue evidence="2">Shoot tip</tissue>
    </source>
</reference>
<name>A0A9Q0W845_9ROSI</name>
<feature type="region of interest" description="Disordered" evidence="1">
    <location>
        <begin position="21"/>
        <end position="80"/>
    </location>
</feature>
<sequence length="139" mass="15572">MQGDSHLHVARYCHIIDWANSSSRTRRNEEEERKRRRAQPERPSPTGEEDEEEGKGPDHLAGEGEKGRCNRLPRPSNQPAVVQSCDIDRFSFIFARFALPSSMEDLSDLVGGDQNDQTVQPSAADQNDQVVQSPAADQK</sequence>
<proteinExistence type="predicted"/>
<feature type="compositionally biased region" description="Basic and acidic residues" evidence="1">
    <location>
        <begin position="54"/>
        <end position="68"/>
    </location>
</feature>
<reference evidence="2" key="2">
    <citation type="journal article" date="2023" name="Int. J. Mol. Sci.">
        <title>De Novo Assembly and Annotation of 11 Diverse Shrub Willow (Salix) Genomes Reveals Novel Gene Organization in Sex-Linked Regions.</title>
        <authorList>
            <person name="Hyden B."/>
            <person name="Feng K."/>
            <person name="Yates T.B."/>
            <person name="Jawdy S."/>
            <person name="Cereghino C."/>
            <person name="Smart L.B."/>
            <person name="Muchero W."/>
        </authorList>
    </citation>
    <scope>NUCLEOTIDE SEQUENCE</scope>
    <source>
        <tissue evidence="2">Shoot tip</tissue>
    </source>
</reference>
<evidence type="ECO:0000313" key="2">
    <source>
        <dbReference type="EMBL" id="KAJ6762142.1"/>
    </source>
</evidence>